<name>A0A974PYJ6_9RHOO</name>
<reference evidence="1" key="1">
    <citation type="submission" date="2020-11" db="EMBL/GenBank/DDBJ databases">
        <title>Azospira restricta DSM 18626 genome sequence.</title>
        <authorList>
            <person name="Moe W.M."/>
        </authorList>
    </citation>
    <scope>NUCLEOTIDE SEQUENCE</scope>
    <source>
        <strain evidence="1">DSM 18626</strain>
    </source>
</reference>
<dbReference type="RefSeq" id="WP_203387057.1">
    <property type="nucleotide sequence ID" value="NZ_CP064781.1"/>
</dbReference>
<dbReference type="KEGG" id="ares:IWH25_17595"/>
<protein>
    <submittedName>
        <fullName evidence="1">Uncharacterized protein</fullName>
    </submittedName>
</protein>
<organism evidence="1 2">
    <name type="scientific">Azospira restricta</name>
    <dbReference type="NCBI Taxonomy" id="404405"/>
    <lineage>
        <taxon>Bacteria</taxon>
        <taxon>Pseudomonadati</taxon>
        <taxon>Pseudomonadota</taxon>
        <taxon>Betaproteobacteria</taxon>
        <taxon>Rhodocyclales</taxon>
        <taxon>Rhodocyclaceae</taxon>
        <taxon>Azospira</taxon>
    </lineage>
</organism>
<keyword evidence="2" id="KW-1185">Reference proteome</keyword>
<dbReference type="AlphaFoldDB" id="A0A974PYJ6"/>
<gene>
    <name evidence="1" type="ORF">IWH25_17595</name>
</gene>
<proteinExistence type="predicted"/>
<dbReference type="EMBL" id="CP064781">
    <property type="protein sequence ID" value="QRJ63529.1"/>
    <property type="molecule type" value="Genomic_DNA"/>
</dbReference>
<evidence type="ECO:0000313" key="2">
    <source>
        <dbReference type="Proteomes" id="UP000663444"/>
    </source>
</evidence>
<dbReference type="Proteomes" id="UP000663444">
    <property type="component" value="Chromosome"/>
</dbReference>
<accession>A0A974PYJ6</accession>
<sequence length="82" mass="8945">MKRQLGWRRVPRQDLARHLREVEIVASEAVGESSIYHCRSTSGESIAISLPGEVGLIVDIAVAVPPALDRRRRRAAAGSNAD</sequence>
<evidence type="ECO:0000313" key="1">
    <source>
        <dbReference type="EMBL" id="QRJ63529.1"/>
    </source>
</evidence>